<sequence>MSDPENTSTLTLFRGWPTRGEHVWSPFVVKLEARLRFAGMTYEAGAGSPRSAPKGKIPYITIRPPGKAELVQMGDSTLIIQQLVRWEVVPDLNASLSAEDRAQDLATRALLEDKLYFYHTRERWFDNYYAMRDHALSAIPWPARVLVGLLAYRSHKATLYGQGTLRLSDEEVRASKKEIWETISGVLSSSAARARNTRTSKAAGAEEPFWFLGGHEPTEVDATLFGFIVSVLLCTAGPESREIVGQYPVLAEYAERIHATYFPDYSKWC</sequence>
<dbReference type="Pfam" id="PF17171">
    <property type="entry name" value="GST_C_6"/>
    <property type="match status" value="1"/>
</dbReference>
<dbReference type="PANTHER" id="PTHR12289:SF41">
    <property type="entry name" value="FAILED AXON CONNECTIONS-RELATED"/>
    <property type="match status" value="1"/>
</dbReference>
<dbReference type="AlphaFoldDB" id="A0A9P4YDX4"/>
<comment type="similarity">
    <text evidence="2">Belongs to the GST superfamily.</text>
</comment>
<dbReference type="GO" id="GO:0005737">
    <property type="term" value="C:cytoplasm"/>
    <property type="evidence" value="ECO:0007669"/>
    <property type="project" value="TreeGrafter"/>
</dbReference>
<feature type="domain" description="Thioredoxin-like fold" evidence="4">
    <location>
        <begin position="26"/>
        <end position="126"/>
    </location>
</feature>
<dbReference type="EMBL" id="MU032344">
    <property type="protein sequence ID" value="KAF3771134.1"/>
    <property type="molecule type" value="Genomic_DNA"/>
</dbReference>
<dbReference type="PANTHER" id="PTHR12289">
    <property type="entry name" value="METAXIN RELATED"/>
    <property type="match status" value="1"/>
</dbReference>
<organism evidence="5 6">
    <name type="scientific">Cryphonectria parasitica (strain ATCC 38755 / EP155)</name>
    <dbReference type="NCBI Taxonomy" id="660469"/>
    <lineage>
        <taxon>Eukaryota</taxon>
        <taxon>Fungi</taxon>
        <taxon>Dikarya</taxon>
        <taxon>Ascomycota</taxon>
        <taxon>Pezizomycotina</taxon>
        <taxon>Sordariomycetes</taxon>
        <taxon>Sordariomycetidae</taxon>
        <taxon>Diaporthales</taxon>
        <taxon>Cryphonectriaceae</taxon>
        <taxon>Cryphonectria-Endothia species complex</taxon>
        <taxon>Cryphonectria</taxon>
    </lineage>
</organism>
<dbReference type="OrthoDB" id="5809458at2759"/>
<dbReference type="InterPro" id="IPR012336">
    <property type="entry name" value="Thioredoxin-like_fold"/>
</dbReference>
<dbReference type="SFLD" id="SFLDG01180">
    <property type="entry name" value="SUF1"/>
    <property type="match status" value="1"/>
</dbReference>
<dbReference type="GeneID" id="63836544"/>
<dbReference type="InterPro" id="IPR040079">
    <property type="entry name" value="Glutathione_S-Trfase"/>
</dbReference>
<accession>A0A9P4YDX4</accession>
<comment type="similarity">
    <text evidence="1">Belongs to the FAX family.</text>
</comment>
<evidence type="ECO:0000259" key="4">
    <source>
        <dbReference type="Pfam" id="PF17172"/>
    </source>
</evidence>
<evidence type="ECO:0000259" key="3">
    <source>
        <dbReference type="Pfam" id="PF17171"/>
    </source>
</evidence>
<dbReference type="Proteomes" id="UP000803844">
    <property type="component" value="Unassembled WGS sequence"/>
</dbReference>
<name>A0A9P4YDX4_CRYP1</name>
<dbReference type="InterPro" id="IPR026928">
    <property type="entry name" value="FAX/IsoI-like"/>
</dbReference>
<protein>
    <recommendedName>
        <fullName evidence="7">Thioredoxin-like fold domain-containing protein</fullName>
    </recommendedName>
</protein>
<reference evidence="5" key="1">
    <citation type="journal article" date="2020" name="Phytopathology">
        <title>Genome sequence of the chestnut blight fungus Cryphonectria parasitica EP155: A fundamental resource for an archetypical invasive plant pathogen.</title>
        <authorList>
            <person name="Crouch J.A."/>
            <person name="Dawe A."/>
            <person name="Aerts A."/>
            <person name="Barry K."/>
            <person name="Churchill A.C.L."/>
            <person name="Grimwood J."/>
            <person name="Hillman B."/>
            <person name="Milgroom M.G."/>
            <person name="Pangilinan J."/>
            <person name="Smith M."/>
            <person name="Salamov A."/>
            <person name="Schmutz J."/>
            <person name="Yadav J."/>
            <person name="Grigoriev I.V."/>
            <person name="Nuss D."/>
        </authorList>
    </citation>
    <scope>NUCLEOTIDE SEQUENCE</scope>
    <source>
        <strain evidence="5">EP155</strain>
    </source>
</reference>
<dbReference type="CDD" id="cd03193">
    <property type="entry name" value="GST_C_Metaxin"/>
    <property type="match status" value="1"/>
</dbReference>
<keyword evidence="6" id="KW-1185">Reference proteome</keyword>
<evidence type="ECO:0008006" key="7">
    <source>
        <dbReference type="Google" id="ProtNLM"/>
    </source>
</evidence>
<evidence type="ECO:0000256" key="2">
    <source>
        <dbReference type="ARBA" id="ARBA00007409"/>
    </source>
</evidence>
<evidence type="ECO:0000313" key="5">
    <source>
        <dbReference type="EMBL" id="KAF3771134.1"/>
    </source>
</evidence>
<evidence type="ECO:0000313" key="6">
    <source>
        <dbReference type="Proteomes" id="UP000803844"/>
    </source>
</evidence>
<feature type="domain" description="Metaxin glutathione S-transferase" evidence="3">
    <location>
        <begin position="210"/>
        <end position="257"/>
    </location>
</feature>
<dbReference type="SFLD" id="SFLDG01200">
    <property type="entry name" value="SUF1.1"/>
    <property type="match status" value="1"/>
</dbReference>
<dbReference type="RefSeq" id="XP_040782095.1">
    <property type="nucleotide sequence ID" value="XM_040919415.1"/>
</dbReference>
<evidence type="ECO:0000256" key="1">
    <source>
        <dbReference type="ARBA" id="ARBA00006475"/>
    </source>
</evidence>
<dbReference type="Pfam" id="PF17172">
    <property type="entry name" value="GST_N_4"/>
    <property type="match status" value="1"/>
</dbReference>
<dbReference type="InterPro" id="IPR036282">
    <property type="entry name" value="Glutathione-S-Trfase_C_sf"/>
</dbReference>
<dbReference type="InterPro" id="IPR033468">
    <property type="entry name" value="Metaxin_GST"/>
</dbReference>
<proteinExistence type="inferred from homology"/>
<gene>
    <name evidence="5" type="ORF">M406DRAFT_320649</name>
</gene>
<dbReference type="SUPFAM" id="SSF47616">
    <property type="entry name" value="GST C-terminal domain-like"/>
    <property type="match status" value="1"/>
</dbReference>
<dbReference type="SFLD" id="SFLDS00019">
    <property type="entry name" value="Glutathione_Transferase_(cytos"/>
    <property type="match status" value="1"/>
</dbReference>
<comment type="caution">
    <text evidence="5">The sequence shown here is derived from an EMBL/GenBank/DDBJ whole genome shotgun (WGS) entry which is preliminary data.</text>
</comment>
<dbReference type="InterPro" id="IPR050931">
    <property type="entry name" value="Mito_Protein_Transport_Metaxin"/>
</dbReference>